<organism evidence="2">
    <name type="scientific">Phytophthora nicotianae</name>
    <name type="common">Potato buckeye rot agent</name>
    <name type="synonym">Phytophthora parasitica</name>
    <dbReference type="NCBI Taxonomy" id="4792"/>
    <lineage>
        <taxon>Eukaryota</taxon>
        <taxon>Sar</taxon>
        <taxon>Stramenopiles</taxon>
        <taxon>Oomycota</taxon>
        <taxon>Peronosporomycetes</taxon>
        <taxon>Peronosporales</taxon>
        <taxon>Peronosporaceae</taxon>
        <taxon>Phytophthora</taxon>
    </lineage>
</organism>
<feature type="compositionally biased region" description="Polar residues" evidence="1">
    <location>
        <begin position="90"/>
        <end position="102"/>
    </location>
</feature>
<dbReference type="Proteomes" id="UP000054532">
    <property type="component" value="Unassembled WGS sequence"/>
</dbReference>
<accession>W2P2N7</accession>
<dbReference type="EMBL" id="KI690863">
    <property type="protein sequence ID" value="ETM54960.1"/>
    <property type="molecule type" value="Genomic_DNA"/>
</dbReference>
<sequence>MANVLRFTTHYVAEQIEPEYAAALYKADSYKYEVDSDDTEIVLVFGANRSRRVSSEDTAHKREREEATEAKDSGNESLEKSDRSSIECPDTNNASSKTQIFSIQVKVRINPKARKVGRPQMQRKPTAASERSDRKWFKAAEKGELQLEGIH</sequence>
<feature type="region of interest" description="Disordered" evidence="1">
    <location>
        <begin position="51"/>
        <end position="137"/>
    </location>
</feature>
<name>W2P2N7_PHYNI</name>
<dbReference type="VEuPathDB" id="FungiDB:PPTG_06963"/>
<gene>
    <name evidence="2" type="ORF">L914_01766</name>
</gene>
<feature type="compositionally biased region" description="Basic and acidic residues" evidence="1">
    <location>
        <begin position="53"/>
        <end position="85"/>
    </location>
</feature>
<protein>
    <submittedName>
        <fullName evidence="2">Uncharacterized protein</fullName>
    </submittedName>
</protein>
<evidence type="ECO:0000313" key="2">
    <source>
        <dbReference type="EMBL" id="ETM54960.1"/>
    </source>
</evidence>
<dbReference type="AlphaFoldDB" id="W2P2N7"/>
<reference evidence="2" key="1">
    <citation type="submission" date="2013-11" db="EMBL/GenBank/DDBJ databases">
        <title>The Genome Sequence of Phytophthora parasitica IAC_01/95.</title>
        <authorList>
            <consortium name="The Broad Institute Genomics Platform"/>
            <person name="Russ C."/>
            <person name="Tyler B."/>
            <person name="Panabieres F."/>
            <person name="Shan W."/>
            <person name="Tripathy S."/>
            <person name="Grunwald N."/>
            <person name="Machado M."/>
            <person name="Johnson C.S."/>
            <person name="Arredondo F."/>
            <person name="Hong C."/>
            <person name="Coffey M."/>
            <person name="Young S.K."/>
            <person name="Zeng Q."/>
            <person name="Gargeya S."/>
            <person name="Fitzgerald M."/>
            <person name="Abouelleil A."/>
            <person name="Alvarado L."/>
            <person name="Chapman S.B."/>
            <person name="Gainer-Dewar J."/>
            <person name="Goldberg J."/>
            <person name="Griggs A."/>
            <person name="Gujja S."/>
            <person name="Hansen M."/>
            <person name="Howarth C."/>
            <person name="Imamovic A."/>
            <person name="Ireland A."/>
            <person name="Larimer J."/>
            <person name="McCowan C."/>
            <person name="Murphy C."/>
            <person name="Pearson M."/>
            <person name="Poon T.W."/>
            <person name="Priest M."/>
            <person name="Roberts A."/>
            <person name="Saif S."/>
            <person name="Shea T."/>
            <person name="Sykes S."/>
            <person name="Wortman J."/>
            <person name="Nusbaum C."/>
            <person name="Birren B."/>
        </authorList>
    </citation>
    <scope>NUCLEOTIDE SEQUENCE [LARGE SCALE GENOMIC DNA]</scope>
    <source>
        <strain evidence="2">IAC_01/95</strain>
    </source>
</reference>
<evidence type="ECO:0000256" key="1">
    <source>
        <dbReference type="SAM" id="MobiDB-lite"/>
    </source>
</evidence>
<proteinExistence type="predicted"/>